<reference evidence="3" key="3">
    <citation type="submission" date="2020-10" db="UniProtKB">
        <authorList>
            <consortium name="WormBaseParasite"/>
        </authorList>
    </citation>
    <scope>IDENTIFICATION</scope>
</reference>
<dbReference type="WBParaSite" id="EgrG_000073600">
    <property type="protein sequence ID" value="EgrG_000073600"/>
    <property type="gene ID" value="EgrG_000073600"/>
</dbReference>
<sequence length="29" mass="3134">MCSPINSINDGNNAFDCSSSETSLLIMRL</sequence>
<proteinExistence type="predicted"/>
<evidence type="ECO:0000313" key="3">
    <source>
        <dbReference type="WBParaSite" id="EgrG_000073600"/>
    </source>
</evidence>
<evidence type="ECO:0000313" key="1">
    <source>
        <dbReference type="EMBL" id="CDS21929.1"/>
    </source>
</evidence>
<name>A0A068WP86_ECHGR</name>
<accession>A0A068WP86</accession>
<dbReference type="EMBL" id="LK028585">
    <property type="protein sequence ID" value="CDS21929.1"/>
    <property type="molecule type" value="Genomic_DNA"/>
</dbReference>
<reference evidence="1" key="2">
    <citation type="submission" date="2014-06" db="EMBL/GenBank/DDBJ databases">
        <authorList>
            <person name="Aslett M."/>
        </authorList>
    </citation>
    <scope>NUCLEOTIDE SEQUENCE</scope>
</reference>
<dbReference type="Proteomes" id="UP000492820">
    <property type="component" value="Unassembled WGS sequence"/>
</dbReference>
<organism evidence="1">
    <name type="scientific">Echinococcus granulosus</name>
    <name type="common">Hydatid tapeworm</name>
    <dbReference type="NCBI Taxonomy" id="6210"/>
    <lineage>
        <taxon>Eukaryota</taxon>
        <taxon>Metazoa</taxon>
        <taxon>Spiralia</taxon>
        <taxon>Lophotrochozoa</taxon>
        <taxon>Platyhelminthes</taxon>
        <taxon>Cestoda</taxon>
        <taxon>Eucestoda</taxon>
        <taxon>Cyclophyllidea</taxon>
        <taxon>Taeniidae</taxon>
        <taxon>Echinococcus</taxon>
        <taxon>Echinococcus granulosus group</taxon>
    </lineage>
</organism>
<reference evidence="1 2" key="1">
    <citation type="journal article" date="2013" name="Nature">
        <title>The genomes of four tapeworm species reveal adaptations to parasitism.</title>
        <authorList>
            <person name="Tsai I.J."/>
            <person name="Zarowiecki M."/>
            <person name="Holroyd N."/>
            <person name="Garciarrubio A."/>
            <person name="Sanchez-Flores A."/>
            <person name="Brooks K.L."/>
            <person name="Tracey A."/>
            <person name="Bobes R.J."/>
            <person name="Fragoso G."/>
            <person name="Sciutto E."/>
            <person name="Aslett M."/>
            <person name="Beasley H."/>
            <person name="Bennett H.M."/>
            <person name="Cai J."/>
            <person name="Camicia F."/>
            <person name="Clark R."/>
            <person name="Cucher M."/>
            <person name="De Silva N."/>
            <person name="Day T.A."/>
            <person name="Deplazes P."/>
            <person name="Estrada K."/>
            <person name="Fernandez C."/>
            <person name="Holland P.W."/>
            <person name="Hou J."/>
            <person name="Hu S."/>
            <person name="Huckvale T."/>
            <person name="Hung S.S."/>
            <person name="Kamenetzky L."/>
            <person name="Keane J.A."/>
            <person name="Kiss F."/>
            <person name="Koziol U."/>
            <person name="Lambert O."/>
            <person name="Liu K."/>
            <person name="Luo X."/>
            <person name="Luo Y."/>
            <person name="Macchiaroli N."/>
            <person name="Nichol S."/>
            <person name="Paps J."/>
            <person name="Parkinson J."/>
            <person name="Pouchkina-Stantcheva N."/>
            <person name="Riddiford N."/>
            <person name="Rosenzvit M."/>
            <person name="Salinas G."/>
            <person name="Wasmuth J.D."/>
            <person name="Zamanian M."/>
            <person name="Zheng Y."/>
            <person name="Cai X."/>
            <person name="Soberon X."/>
            <person name="Olson P.D."/>
            <person name="Laclette J.P."/>
            <person name="Brehm K."/>
            <person name="Berriman M."/>
            <person name="Garciarrubio A."/>
            <person name="Bobes R.J."/>
            <person name="Fragoso G."/>
            <person name="Sanchez-Flores A."/>
            <person name="Estrada K."/>
            <person name="Cevallos M.A."/>
            <person name="Morett E."/>
            <person name="Gonzalez V."/>
            <person name="Portillo T."/>
            <person name="Ochoa-Leyva A."/>
            <person name="Jose M.V."/>
            <person name="Sciutto E."/>
            <person name="Landa A."/>
            <person name="Jimenez L."/>
            <person name="Valdes V."/>
            <person name="Carrero J.C."/>
            <person name="Larralde C."/>
            <person name="Morales-Montor J."/>
            <person name="Limon-Lason J."/>
            <person name="Soberon X."/>
            <person name="Laclette J.P."/>
        </authorList>
    </citation>
    <scope>NUCLEOTIDE SEQUENCE [LARGE SCALE GENOMIC DNA]</scope>
</reference>
<protein>
    <submittedName>
        <fullName evidence="1 3">Uncharacterized protein</fullName>
    </submittedName>
</protein>
<dbReference type="AlphaFoldDB" id="A0A068WP86"/>
<gene>
    <name evidence="1" type="ORF">EgrG_000073600</name>
</gene>
<evidence type="ECO:0000313" key="2">
    <source>
        <dbReference type="Proteomes" id="UP000492820"/>
    </source>
</evidence>